<accession>E3N0S7</accession>
<evidence type="ECO:0008006" key="3">
    <source>
        <dbReference type="Google" id="ProtNLM"/>
    </source>
</evidence>
<gene>
    <name evidence="1" type="ORF">CRE_10479</name>
</gene>
<dbReference type="Proteomes" id="UP000008281">
    <property type="component" value="Unassembled WGS sequence"/>
</dbReference>
<proteinExistence type="predicted"/>
<reference evidence="1" key="1">
    <citation type="submission" date="2007-07" db="EMBL/GenBank/DDBJ databases">
        <title>PCAP assembly of the Caenorhabditis remanei genome.</title>
        <authorList>
            <consortium name="The Caenorhabditis remanei Sequencing Consortium"/>
            <person name="Wilson R.K."/>
        </authorList>
    </citation>
    <scope>NUCLEOTIDE SEQUENCE [LARGE SCALE GENOMIC DNA]</scope>
    <source>
        <strain evidence="1">PB4641</strain>
    </source>
</reference>
<evidence type="ECO:0000313" key="1">
    <source>
        <dbReference type="EMBL" id="EFP13512.1"/>
    </source>
</evidence>
<evidence type="ECO:0000313" key="2">
    <source>
        <dbReference type="Proteomes" id="UP000008281"/>
    </source>
</evidence>
<sequence length="207" mass="23857">MPFAYDQTIIHPFGLQFRFNDQEAEGVIYWHYNTKYYYKHVRGPAGVSSTAVTVHSSENIVEDYFISVVCEDVEAFVRNQQEKLINFDLTSLVTYEDQKVLETIINRMCGCLENSLQSRTEKLKVGTFSLSVLEISQAISAVNLLDFLSMVTVHLPFEDQVFTADDLIPLIERQGWRRLGLTIQLHKFSPQVLEEVRKYCGTTDMNK</sequence>
<dbReference type="AlphaFoldDB" id="E3N0S7"/>
<name>E3N0S7_CAERE</name>
<dbReference type="EMBL" id="DS268506">
    <property type="protein sequence ID" value="EFP13512.1"/>
    <property type="molecule type" value="Genomic_DNA"/>
</dbReference>
<dbReference type="InParanoid" id="E3N0S7"/>
<organism evidence="2">
    <name type="scientific">Caenorhabditis remanei</name>
    <name type="common">Caenorhabditis vulgaris</name>
    <dbReference type="NCBI Taxonomy" id="31234"/>
    <lineage>
        <taxon>Eukaryota</taxon>
        <taxon>Metazoa</taxon>
        <taxon>Ecdysozoa</taxon>
        <taxon>Nematoda</taxon>
        <taxon>Chromadorea</taxon>
        <taxon>Rhabditida</taxon>
        <taxon>Rhabditina</taxon>
        <taxon>Rhabditomorpha</taxon>
        <taxon>Rhabditoidea</taxon>
        <taxon>Rhabditidae</taxon>
        <taxon>Peloderinae</taxon>
        <taxon>Caenorhabditis</taxon>
    </lineage>
</organism>
<keyword evidence="2" id="KW-1185">Reference proteome</keyword>
<protein>
    <recommendedName>
        <fullName evidence="3">DUF38 domain-containing protein</fullName>
    </recommendedName>
</protein>
<dbReference type="HOGENOM" id="CLU_1327490_0_0_1"/>